<dbReference type="AlphaFoldDB" id="A0A8S1B9W4"/>
<organism evidence="2 3">
    <name type="scientific">Arctia plantaginis</name>
    <name type="common">Wood tiger moth</name>
    <name type="synonym">Phalaena plantaginis</name>
    <dbReference type="NCBI Taxonomy" id="874455"/>
    <lineage>
        <taxon>Eukaryota</taxon>
        <taxon>Metazoa</taxon>
        <taxon>Ecdysozoa</taxon>
        <taxon>Arthropoda</taxon>
        <taxon>Hexapoda</taxon>
        <taxon>Insecta</taxon>
        <taxon>Pterygota</taxon>
        <taxon>Neoptera</taxon>
        <taxon>Endopterygota</taxon>
        <taxon>Lepidoptera</taxon>
        <taxon>Glossata</taxon>
        <taxon>Ditrysia</taxon>
        <taxon>Noctuoidea</taxon>
        <taxon>Erebidae</taxon>
        <taxon>Arctiinae</taxon>
        <taxon>Arctia</taxon>
    </lineage>
</organism>
<evidence type="ECO:0000313" key="3">
    <source>
        <dbReference type="Proteomes" id="UP000494106"/>
    </source>
</evidence>
<feature type="domain" description="RdRp catalytic" evidence="1">
    <location>
        <begin position="25"/>
        <end position="204"/>
    </location>
</feature>
<reference evidence="2 3" key="1">
    <citation type="submission" date="2020-04" db="EMBL/GenBank/DDBJ databases">
        <authorList>
            <person name="Wallbank WR R."/>
            <person name="Pardo Diaz C."/>
            <person name="Kozak K."/>
            <person name="Martin S."/>
            <person name="Jiggins C."/>
            <person name="Moest M."/>
            <person name="Warren A I."/>
            <person name="Byers J.R.P. K."/>
            <person name="Montejo-Kovacevich G."/>
            <person name="Yen C E."/>
        </authorList>
    </citation>
    <scope>NUCLEOTIDE SEQUENCE [LARGE SCALE GENOMIC DNA]</scope>
</reference>
<evidence type="ECO:0000313" key="2">
    <source>
        <dbReference type="EMBL" id="CAB3254978.1"/>
    </source>
</evidence>
<keyword evidence="3" id="KW-1185">Reference proteome</keyword>
<sequence length="1082" mass="122308">MTKSEDDLFKHLLRISESSSQDEGGHVFMAMDFSSWCTSLRFEGVTPLFEELDRLLGVKDVMAYTQLFPLESILLFQDRFHPPKQGPDGYPLNGPRCVHGPEAWMEGLRQKGWTLATLLLILVASWKCGTIATLTGQGDNQVIYLRSPSKSTLEGMRMTRHSYIKWFQETLLGLCTQAGITLKLEETWVSSSLLEYGREFFFKGAQVSSSLKRISRISSEANQTIPSFNSDIAGIYSTGMSAAQKDHTPISAFWTTVLEASIAAHERFPELNKYPPEYVACLLSVPRTLGGWPITLFANFSTRSVQDALTCALHLVRTLLQSPRHRQHMLRIAITRMKSTDPTMLIKDPQSLPLILPRQPENYLKSKIAEGLPSIIKNKELTPLFSPTMEENKKRLVSDLMAIRPCNPKLMSKLMTLSNVGKQEALVNKFSSTRSIQNVACREWSSETEVLRDVRAIERTMMDHILSRGVDPVLFHVGPGTCLTQLAQKLRETGWGIQLEGVTMPAQQEQAQVCKWDNVPLEMYDKTISLMVEGDSTQDWNLTRGPVPPYIGAPTRIRAKRQPLQEMESYSFTQSLSQALQLRTWVKGDEGLTKLIDSIIQEKTDASEEELDRRTSHVYSGSLTHRLPCPTMSRGGQSNSTSNFASHIRISSSTATAYAKKGEDYTICFQAVFLHSIASLNIMYQKYGSLPPRMAVVLSRGCCVWTIPPEVFSLDISTYQGVPIPSATLHIEPMQETQLPYNPPLVSLDQSYAAHMAYNFAVWILNRRDTTHISTLERRAVDDVSTPPFINLSEACRLHVEYFFEYLASYLVVLDISFSTNPNSILNELRKSPNRTGFDDLIDTIILSGLTHSFCSLIRSSPIDLQDRDGWRRAVSDRISYEVDKGVLFLANSSVVLIPEETRHLFTRWFRTMAHHLRRRVDPEVIRGMRGQEMRDLLNRALPNSSLNHIRWPPMAMSEEESIAGTRRTARPCHRPIRPIAIPPTPLTQETGNEDADPELEEAMWSVAGRRVMNQLYEVFVILKDKIKVLPDKAIRLYTLGDNNGAVYSMICHILSGKVGGGFPYWRRTGRRRPAYHSLMPP</sequence>
<dbReference type="GO" id="GO:0003968">
    <property type="term" value="F:RNA-directed RNA polymerase activity"/>
    <property type="evidence" value="ECO:0007669"/>
    <property type="project" value="InterPro"/>
</dbReference>
<dbReference type="EMBL" id="CADEBC010000569">
    <property type="protein sequence ID" value="CAB3254978.1"/>
    <property type="molecule type" value="Genomic_DNA"/>
</dbReference>
<dbReference type="Proteomes" id="UP000494106">
    <property type="component" value="Unassembled WGS sequence"/>
</dbReference>
<dbReference type="Pfam" id="PF14318">
    <property type="entry name" value="Mononeg_mRNAcap"/>
    <property type="match status" value="1"/>
</dbReference>
<proteinExistence type="predicted"/>
<dbReference type="OrthoDB" id="7402257at2759"/>
<dbReference type="GO" id="GO:0004482">
    <property type="term" value="F:mRNA 5'-cap (guanine-N7-)-methyltransferase activity"/>
    <property type="evidence" value="ECO:0007669"/>
    <property type="project" value="InterPro"/>
</dbReference>
<comment type="caution">
    <text evidence="2">The sequence shown here is derived from an EMBL/GenBank/DDBJ whole genome shotgun (WGS) entry which is preliminary data.</text>
</comment>
<dbReference type="InterPro" id="IPR026890">
    <property type="entry name" value="Mononeg_mRNAcap"/>
</dbReference>
<dbReference type="Pfam" id="PF00946">
    <property type="entry name" value="Mononeg_RNA_pol"/>
    <property type="match status" value="1"/>
</dbReference>
<dbReference type="InterPro" id="IPR014023">
    <property type="entry name" value="Mononeg_RNA_pol_cat"/>
</dbReference>
<evidence type="ECO:0000259" key="1">
    <source>
        <dbReference type="PROSITE" id="PS50526"/>
    </source>
</evidence>
<name>A0A8S1B9W4_ARCPL</name>
<accession>A0A8S1B9W4</accession>
<protein>
    <recommendedName>
        <fullName evidence="1">RdRp catalytic domain-containing protein</fullName>
    </recommendedName>
</protein>
<dbReference type="GO" id="GO:0005524">
    <property type="term" value="F:ATP binding"/>
    <property type="evidence" value="ECO:0007669"/>
    <property type="project" value="InterPro"/>
</dbReference>
<dbReference type="PROSITE" id="PS50526">
    <property type="entry name" value="RDRP_SSRNA_NEG_NONSEG"/>
    <property type="match status" value="1"/>
</dbReference>
<gene>
    <name evidence="2" type="ORF">APLA_LOCUS14649</name>
</gene>